<accession>A0ABV7NN48</accession>
<keyword evidence="3" id="KW-1185">Reference proteome</keyword>
<evidence type="ECO:0008006" key="4">
    <source>
        <dbReference type="Google" id="ProtNLM"/>
    </source>
</evidence>
<protein>
    <recommendedName>
        <fullName evidence="4">DUF3592 domain-containing protein</fullName>
    </recommendedName>
</protein>
<keyword evidence="1" id="KW-0472">Membrane</keyword>
<comment type="caution">
    <text evidence="2">The sequence shown here is derived from an EMBL/GenBank/DDBJ whole genome shotgun (WGS) entry which is preliminary data.</text>
</comment>
<evidence type="ECO:0000256" key="1">
    <source>
        <dbReference type="SAM" id="Phobius"/>
    </source>
</evidence>
<keyword evidence="1" id="KW-0812">Transmembrane</keyword>
<sequence>MLFQVLAAGIPYVVLLWFVWGAFGDHVGELRTGEDVTVTDVSGCTEEGSPMSGQIPYCAGDWRFDDGRTGRGQIEGARVAEGDRIFAGDGFVYPSRSSLIWRLSVGGVVGLILLGMAIGLGVLYRLDRTRQRREK</sequence>
<name>A0ABV7NN48_9PSEU</name>
<organism evidence="2 3">
    <name type="scientific">Amycolatopsis speibonae</name>
    <dbReference type="NCBI Taxonomy" id="1450224"/>
    <lineage>
        <taxon>Bacteria</taxon>
        <taxon>Bacillati</taxon>
        <taxon>Actinomycetota</taxon>
        <taxon>Actinomycetes</taxon>
        <taxon>Pseudonocardiales</taxon>
        <taxon>Pseudonocardiaceae</taxon>
        <taxon>Amycolatopsis</taxon>
    </lineage>
</organism>
<feature type="transmembrane region" description="Helical" evidence="1">
    <location>
        <begin position="99"/>
        <end position="126"/>
    </location>
</feature>
<dbReference type="RefSeq" id="WP_378236885.1">
    <property type="nucleotide sequence ID" value="NZ_JBHRWK010000005.1"/>
</dbReference>
<evidence type="ECO:0000313" key="2">
    <source>
        <dbReference type="EMBL" id="MFC3448224.1"/>
    </source>
</evidence>
<proteinExistence type="predicted"/>
<dbReference type="EMBL" id="JBHRWK010000005">
    <property type="protein sequence ID" value="MFC3448224.1"/>
    <property type="molecule type" value="Genomic_DNA"/>
</dbReference>
<gene>
    <name evidence="2" type="ORF">ACFOSH_02160</name>
</gene>
<keyword evidence="1" id="KW-1133">Transmembrane helix</keyword>
<reference evidence="3" key="1">
    <citation type="journal article" date="2019" name="Int. J. Syst. Evol. Microbiol.">
        <title>The Global Catalogue of Microorganisms (GCM) 10K type strain sequencing project: providing services to taxonomists for standard genome sequencing and annotation.</title>
        <authorList>
            <consortium name="The Broad Institute Genomics Platform"/>
            <consortium name="The Broad Institute Genome Sequencing Center for Infectious Disease"/>
            <person name="Wu L."/>
            <person name="Ma J."/>
        </authorList>
    </citation>
    <scope>NUCLEOTIDE SEQUENCE [LARGE SCALE GENOMIC DNA]</scope>
    <source>
        <strain evidence="3">CGMCC 4.7676</strain>
    </source>
</reference>
<dbReference type="Proteomes" id="UP001595645">
    <property type="component" value="Unassembled WGS sequence"/>
</dbReference>
<evidence type="ECO:0000313" key="3">
    <source>
        <dbReference type="Proteomes" id="UP001595645"/>
    </source>
</evidence>